<dbReference type="Pfam" id="PF13505">
    <property type="entry name" value="OMP_b-brl"/>
    <property type="match status" value="1"/>
</dbReference>
<evidence type="ECO:0000259" key="3">
    <source>
        <dbReference type="Pfam" id="PF13505"/>
    </source>
</evidence>
<evidence type="ECO:0000256" key="2">
    <source>
        <dbReference type="SAM" id="SignalP"/>
    </source>
</evidence>
<proteinExistence type="predicted"/>
<accession>A0ABV9P6Z4</accession>
<name>A0ABV9P6Z4_9FLAO</name>
<feature type="signal peptide" evidence="2">
    <location>
        <begin position="1"/>
        <end position="19"/>
    </location>
</feature>
<dbReference type="EMBL" id="JBHSGW010000025">
    <property type="protein sequence ID" value="MFC4740510.1"/>
    <property type="molecule type" value="Genomic_DNA"/>
</dbReference>
<evidence type="ECO:0000313" key="5">
    <source>
        <dbReference type="Proteomes" id="UP001595885"/>
    </source>
</evidence>
<keyword evidence="5" id="KW-1185">Reference proteome</keyword>
<comment type="caution">
    <text evidence="4">The sequence shown here is derived from an EMBL/GenBank/DDBJ whole genome shotgun (WGS) entry which is preliminary data.</text>
</comment>
<gene>
    <name evidence="4" type="ORF">ACFO3U_10950</name>
</gene>
<protein>
    <submittedName>
        <fullName evidence="4">Outer membrane beta-barrel protein</fullName>
    </submittedName>
</protein>
<feature type="chain" id="PRO_5045810022" evidence="2">
    <location>
        <begin position="20"/>
        <end position="198"/>
    </location>
</feature>
<dbReference type="RefSeq" id="WP_379742016.1">
    <property type="nucleotide sequence ID" value="NZ_JBHSGW010000025.1"/>
</dbReference>
<sequence>MKKLILIAVVSLFSISSFAQEGLQGTWWAAGQVSFGSEKTGDLKSTSNMILPIVGYFAAPTVTVGLGVGNISNKTETGSLTTAESNTFVVKPLVRKYWNVTGNLYFYGQAALPVMFGKDKITDDKMSSFGLEVSPGFDYIINKWLTVETSFTILNVNSTTTTPNVGDKTTEFNFNANPMNSVADRTFGNLQVGVKFLF</sequence>
<organism evidence="4 5">
    <name type="scientific">Flavobacterium ponti</name>
    <dbReference type="NCBI Taxonomy" id="665133"/>
    <lineage>
        <taxon>Bacteria</taxon>
        <taxon>Pseudomonadati</taxon>
        <taxon>Bacteroidota</taxon>
        <taxon>Flavobacteriia</taxon>
        <taxon>Flavobacteriales</taxon>
        <taxon>Flavobacteriaceae</taxon>
        <taxon>Flavobacterium</taxon>
    </lineage>
</organism>
<dbReference type="InterPro" id="IPR027385">
    <property type="entry name" value="Beta-barrel_OMP"/>
</dbReference>
<evidence type="ECO:0000313" key="4">
    <source>
        <dbReference type="EMBL" id="MFC4740510.1"/>
    </source>
</evidence>
<dbReference type="SUPFAM" id="SSF56925">
    <property type="entry name" value="OMPA-like"/>
    <property type="match status" value="1"/>
</dbReference>
<feature type="domain" description="Outer membrane protein beta-barrel" evidence="3">
    <location>
        <begin position="6"/>
        <end position="176"/>
    </location>
</feature>
<dbReference type="Proteomes" id="UP001595885">
    <property type="component" value="Unassembled WGS sequence"/>
</dbReference>
<evidence type="ECO:0000256" key="1">
    <source>
        <dbReference type="ARBA" id="ARBA00022729"/>
    </source>
</evidence>
<dbReference type="InterPro" id="IPR011250">
    <property type="entry name" value="OMP/PagP_B-barrel"/>
</dbReference>
<keyword evidence="1 2" id="KW-0732">Signal</keyword>
<reference evidence="5" key="1">
    <citation type="journal article" date="2019" name="Int. J. Syst. Evol. Microbiol.">
        <title>The Global Catalogue of Microorganisms (GCM) 10K type strain sequencing project: providing services to taxonomists for standard genome sequencing and annotation.</title>
        <authorList>
            <consortium name="The Broad Institute Genomics Platform"/>
            <consortium name="The Broad Institute Genome Sequencing Center for Infectious Disease"/>
            <person name="Wu L."/>
            <person name="Ma J."/>
        </authorList>
    </citation>
    <scope>NUCLEOTIDE SEQUENCE [LARGE SCALE GENOMIC DNA]</scope>
    <source>
        <strain evidence="5">CCUG 50349</strain>
    </source>
</reference>